<gene>
    <name evidence="2" type="primary">Necator_chrIII.g11096</name>
    <name evidence="2" type="ORF">RB195_010331</name>
</gene>
<organism evidence="2 3">
    <name type="scientific">Necator americanus</name>
    <name type="common">Human hookworm</name>
    <dbReference type="NCBI Taxonomy" id="51031"/>
    <lineage>
        <taxon>Eukaryota</taxon>
        <taxon>Metazoa</taxon>
        <taxon>Ecdysozoa</taxon>
        <taxon>Nematoda</taxon>
        <taxon>Chromadorea</taxon>
        <taxon>Rhabditida</taxon>
        <taxon>Rhabditina</taxon>
        <taxon>Rhabditomorpha</taxon>
        <taxon>Strongyloidea</taxon>
        <taxon>Ancylostomatidae</taxon>
        <taxon>Bunostominae</taxon>
        <taxon>Necator</taxon>
    </lineage>
</organism>
<dbReference type="SUPFAM" id="SSF51430">
    <property type="entry name" value="NAD(P)-linked oxidoreductase"/>
    <property type="match status" value="1"/>
</dbReference>
<dbReference type="PANTHER" id="PTHR42686:SF1">
    <property type="entry name" value="GH17980P-RELATED"/>
    <property type="match status" value="1"/>
</dbReference>
<evidence type="ECO:0000313" key="3">
    <source>
        <dbReference type="Proteomes" id="UP001303046"/>
    </source>
</evidence>
<sequence length="218" mass="24411">MQSHTFSRARGVPICVNGSVSHYRLHEQQPSTSQNMPRSVSLAPARMGKASMADASLPPTFVARFHDEAAVRRMQYRRLGQTEMIVSKIAFGSGPIGGMFGNVEDSITQIVEVALRNGINFIDTAYWYGHARSESILGKVLSKVPRKAYYICTKSLMNSLKRLKLTYVDICFIQIHDADFEPHQSIILYETLQALQMARHSGKIRYVGITGYGLRKIA</sequence>
<dbReference type="Gene3D" id="3.20.20.100">
    <property type="entry name" value="NADP-dependent oxidoreductase domain"/>
    <property type="match status" value="1"/>
</dbReference>
<dbReference type="Proteomes" id="UP001303046">
    <property type="component" value="Unassembled WGS sequence"/>
</dbReference>
<evidence type="ECO:0000259" key="1">
    <source>
        <dbReference type="Pfam" id="PF00248"/>
    </source>
</evidence>
<dbReference type="Pfam" id="PF00248">
    <property type="entry name" value="Aldo_ket_red"/>
    <property type="match status" value="1"/>
</dbReference>
<name>A0ABR1CZU7_NECAM</name>
<dbReference type="PANTHER" id="PTHR42686">
    <property type="entry name" value="GH17980P-RELATED"/>
    <property type="match status" value="1"/>
</dbReference>
<keyword evidence="3" id="KW-1185">Reference proteome</keyword>
<reference evidence="2 3" key="1">
    <citation type="submission" date="2023-08" db="EMBL/GenBank/DDBJ databases">
        <title>A Necator americanus chromosomal reference genome.</title>
        <authorList>
            <person name="Ilik V."/>
            <person name="Petrzelkova K.J."/>
            <person name="Pardy F."/>
            <person name="Fuh T."/>
            <person name="Niatou-Singa F.S."/>
            <person name="Gouil Q."/>
            <person name="Baker L."/>
            <person name="Ritchie M.E."/>
            <person name="Jex A.R."/>
            <person name="Gazzola D."/>
            <person name="Li H."/>
            <person name="Toshio Fujiwara R."/>
            <person name="Zhan B."/>
            <person name="Aroian R.V."/>
            <person name="Pafco B."/>
            <person name="Schwarz E.M."/>
        </authorList>
    </citation>
    <scope>NUCLEOTIDE SEQUENCE [LARGE SCALE GENOMIC DNA]</scope>
    <source>
        <strain evidence="2 3">Aroian</strain>
        <tissue evidence="2">Whole animal</tissue>
    </source>
</reference>
<dbReference type="EMBL" id="JAVFWL010000003">
    <property type="protein sequence ID" value="KAK6742995.1"/>
    <property type="molecule type" value="Genomic_DNA"/>
</dbReference>
<dbReference type="InterPro" id="IPR036812">
    <property type="entry name" value="NAD(P)_OxRdtase_dom_sf"/>
</dbReference>
<proteinExistence type="predicted"/>
<comment type="caution">
    <text evidence="2">The sequence shown here is derived from an EMBL/GenBank/DDBJ whole genome shotgun (WGS) entry which is preliminary data.</text>
</comment>
<protein>
    <recommendedName>
        <fullName evidence="1">NADP-dependent oxidoreductase domain-containing protein</fullName>
    </recommendedName>
</protein>
<evidence type="ECO:0000313" key="2">
    <source>
        <dbReference type="EMBL" id="KAK6742995.1"/>
    </source>
</evidence>
<dbReference type="InterPro" id="IPR023210">
    <property type="entry name" value="NADP_OxRdtase_dom"/>
</dbReference>
<dbReference type="InterPro" id="IPR020471">
    <property type="entry name" value="AKR"/>
</dbReference>
<feature type="domain" description="NADP-dependent oxidoreductase" evidence="1">
    <location>
        <begin position="89"/>
        <end position="217"/>
    </location>
</feature>
<accession>A0ABR1CZU7</accession>